<protein>
    <submittedName>
        <fullName evidence="4">Metallophosphoesterase</fullName>
    </submittedName>
</protein>
<dbReference type="Gene3D" id="3.60.21.10">
    <property type="match status" value="1"/>
</dbReference>
<organism evidence="4 5">
    <name type="scientific">Gordoniibacillus kamchatkensis</name>
    <dbReference type="NCBI Taxonomy" id="1590651"/>
    <lineage>
        <taxon>Bacteria</taxon>
        <taxon>Bacillati</taxon>
        <taxon>Bacillota</taxon>
        <taxon>Bacilli</taxon>
        <taxon>Bacillales</taxon>
        <taxon>Paenibacillaceae</taxon>
        <taxon>Gordoniibacillus</taxon>
    </lineage>
</organism>
<dbReference type="Proteomes" id="UP000031967">
    <property type="component" value="Unassembled WGS sequence"/>
</dbReference>
<evidence type="ECO:0000313" key="4">
    <source>
        <dbReference type="EMBL" id="KIL39585.1"/>
    </source>
</evidence>
<evidence type="ECO:0000256" key="2">
    <source>
        <dbReference type="ARBA" id="ARBA00022801"/>
    </source>
</evidence>
<dbReference type="PANTHER" id="PTHR31302">
    <property type="entry name" value="TRANSMEMBRANE PROTEIN WITH METALLOPHOSPHOESTERASE DOMAIN-RELATED"/>
    <property type="match status" value="1"/>
</dbReference>
<comment type="caution">
    <text evidence="4">The sequence shown here is derived from an EMBL/GenBank/DDBJ whole genome shotgun (WGS) entry which is preliminary data.</text>
</comment>
<evidence type="ECO:0000259" key="3">
    <source>
        <dbReference type="Pfam" id="PF00149"/>
    </source>
</evidence>
<dbReference type="InterPro" id="IPR029052">
    <property type="entry name" value="Metallo-depent_PP-like"/>
</dbReference>
<dbReference type="EMBL" id="JXAK01000035">
    <property type="protein sequence ID" value="KIL39585.1"/>
    <property type="molecule type" value="Genomic_DNA"/>
</dbReference>
<dbReference type="InterPro" id="IPR051158">
    <property type="entry name" value="Metallophosphoesterase_sf"/>
</dbReference>
<evidence type="ECO:0000313" key="5">
    <source>
        <dbReference type="Proteomes" id="UP000031967"/>
    </source>
</evidence>
<dbReference type="PANTHER" id="PTHR31302:SF31">
    <property type="entry name" value="PHOSPHODIESTERASE YAEI"/>
    <property type="match status" value="1"/>
</dbReference>
<proteinExistence type="predicted"/>
<keyword evidence="2" id="KW-0378">Hydrolase</keyword>
<evidence type="ECO:0000256" key="1">
    <source>
        <dbReference type="ARBA" id="ARBA00022723"/>
    </source>
</evidence>
<sequence length="253" mass="28875">MLLAAAAVAFGGWYALFILPTQWLKVERITRPLGLNVTMLQLSDLHVEQLRIKPERIARLIRAEKPDYIMVTGDFTQKEAQLPMLRRYLEVLRGSGVPVFAVLGNHDYQLRKVGRLVKLLEQCGVRLLRNEHVPLDRFELIGIDDYGSGKSRIGPAFAGVSAELPRIVITHDPNVVLQLEERYDYLLAGHLHGKQVNIPFFFRLRPMGKLPAMGIYKGLHTNRYGTYYISKGLGQTKYNIRLFVRSEATVHRL</sequence>
<dbReference type="Pfam" id="PF00149">
    <property type="entry name" value="Metallophos"/>
    <property type="match status" value="1"/>
</dbReference>
<keyword evidence="5" id="KW-1185">Reference proteome</keyword>
<accession>A0ABR5AEV0</accession>
<keyword evidence="1" id="KW-0479">Metal-binding</keyword>
<dbReference type="SUPFAM" id="SSF56300">
    <property type="entry name" value="Metallo-dependent phosphatases"/>
    <property type="match status" value="1"/>
</dbReference>
<feature type="domain" description="Calcineurin-like phosphoesterase" evidence="3">
    <location>
        <begin position="39"/>
        <end position="193"/>
    </location>
</feature>
<name>A0ABR5AEV0_9BACL</name>
<dbReference type="InterPro" id="IPR004843">
    <property type="entry name" value="Calcineurin-like_PHP"/>
</dbReference>
<reference evidence="4 5" key="1">
    <citation type="submission" date="2014-12" db="EMBL/GenBank/DDBJ databases">
        <title>Draft genome sequence of Paenibacillus kamchatkensis strain B-2647.</title>
        <authorList>
            <person name="Karlyshev A.V."/>
            <person name="Kudryashova E.B."/>
        </authorList>
    </citation>
    <scope>NUCLEOTIDE SEQUENCE [LARGE SCALE GENOMIC DNA]</scope>
    <source>
        <strain evidence="4 5">VKM B-2647</strain>
    </source>
</reference>
<gene>
    <name evidence="4" type="ORF">SD70_19195</name>
</gene>